<organism evidence="5 6">
    <name type="scientific">Aquincola agrisoli</name>
    <dbReference type="NCBI Taxonomy" id="3119538"/>
    <lineage>
        <taxon>Bacteria</taxon>
        <taxon>Pseudomonadati</taxon>
        <taxon>Pseudomonadota</taxon>
        <taxon>Betaproteobacteria</taxon>
        <taxon>Burkholderiales</taxon>
        <taxon>Sphaerotilaceae</taxon>
        <taxon>Aquincola</taxon>
    </lineage>
</organism>
<evidence type="ECO:0000313" key="5">
    <source>
        <dbReference type="EMBL" id="MEF7612785.1"/>
    </source>
</evidence>
<gene>
    <name evidence="5" type="ORF">V4F39_02605</name>
</gene>
<dbReference type="Gene3D" id="3.40.50.620">
    <property type="entry name" value="HUPs"/>
    <property type="match status" value="1"/>
</dbReference>
<dbReference type="RefSeq" id="WP_332287679.1">
    <property type="nucleotide sequence ID" value="NZ_JAZIBG010000009.1"/>
</dbReference>
<evidence type="ECO:0000313" key="6">
    <source>
        <dbReference type="Proteomes" id="UP001336250"/>
    </source>
</evidence>
<keyword evidence="2" id="KW-0547">Nucleotide-binding</keyword>
<dbReference type="InterPro" id="IPR006016">
    <property type="entry name" value="UspA"/>
</dbReference>
<dbReference type="CDD" id="cd00293">
    <property type="entry name" value="USP-like"/>
    <property type="match status" value="1"/>
</dbReference>
<evidence type="ECO:0000256" key="2">
    <source>
        <dbReference type="ARBA" id="ARBA00022741"/>
    </source>
</evidence>
<keyword evidence="6" id="KW-1185">Reference proteome</keyword>
<proteinExistence type="inferred from homology"/>
<dbReference type="PANTHER" id="PTHR46268:SF27">
    <property type="entry name" value="UNIVERSAL STRESS PROTEIN RV2623"/>
    <property type="match status" value="1"/>
</dbReference>
<dbReference type="EMBL" id="JAZIBG010000009">
    <property type="protein sequence ID" value="MEF7612785.1"/>
    <property type="molecule type" value="Genomic_DNA"/>
</dbReference>
<reference evidence="5 6" key="1">
    <citation type="submission" date="2024-02" db="EMBL/GenBank/DDBJ databases">
        <title>Genome sequence of Aquincola sp. MAHUQ-54.</title>
        <authorList>
            <person name="Huq M.A."/>
        </authorList>
    </citation>
    <scope>NUCLEOTIDE SEQUENCE [LARGE SCALE GENOMIC DNA]</scope>
    <source>
        <strain evidence="5 6">MAHUQ-54</strain>
    </source>
</reference>
<keyword evidence="3" id="KW-0067">ATP-binding</keyword>
<feature type="domain" description="UspA" evidence="4">
    <location>
        <begin position="1"/>
        <end position="144"/>
    </location>
</feature>
<dbReference type="Pfam" id="PF00582">
    <property type="entry name" value="Usp"/>
    <property type="match status" value="1"/>
</dbReference>
<evidence type="ECO:0000256" key="3">
    <source>
        <dbReference type="ARBA" id="ARBA00022840"/>
    </source>
</evidence>
<dbReference type="PANTHER" id="PTHR46268">
    <property type="entry name" value="STRESS RESPONSE PROTEIN NHAX"/>
    <property type="match status" value="1"/>
</dbReference>
<comment type="caution">
    <text evidence="5">The sequence shown here is derived from an EMBL/GenBank/DDBJ whole genome shotgun (WGS) entry which is preliminary data.</text>
</comment>
<dbReference type="PRINTS" id="PR01438">
    <property type="entry name" value="UNVRSLSTRESS"/>
</dbReference>
<accession>A0AAW9QCF4</accession>
<dbReference type="GO" id="GO:0005524">
    <property type="term" value="F:ATP binding"/>
    <property type="evidence" value="ECO:0007669"/>
    <property type="project" value="UniProtKB-KW"/>
</dbReference>
<sequence length="149" mass="16395">MFKHILVPTDGSPLSEGAALRSVQFARALGARITALHVSPEFHVLSYRAEVLEDTRDEYERDSQAHADRYLAFVTKAASESGIACDTVRCVNDHVYECILDEARRRGCDCIAMASHGRRGVAGMLLASQTQLVLTHSAIPVLVWRQAAE</sequence>
<dbReference type="Proteomes" id="UP001336250">
    <property type="component" value="Unassembled WGS sequence"/>
</dbReference>
<name>A0AAW9QCF4_9BURK</name>
<protein>
    <submittedName>
        <fullName evidence="5">Universal stress protein</fullName>
    </submittedName>
</protein>
<dbReference type="InterPro" id="IPR006015">
    <property type="entry name" value="Universal_stress_UspA"/>
</dbReference>
<comment type="similarity">
    <text evidence="1">Belongs to the universal stress protein A family.</text>
</comment>
<evidence type="ECO:0000256" key="1">
    <source>
        <dbReference type="ARBA" id="ARBA00008791"/>
    </source>
</evidence>
<dbReference type="AlphaFoldDB" id="A0AAW9QCF4"/>
<dbReference type="InterPro" id="IPR014729">
    <property type="entry name" value="Rossmann-like_a/b/a_fold"/>
</dbReference>
<dbReference type="SUPFAM" id="SSF52402">
    <property type="entry name" value="Adenine nucleotide alpha hydrolases-like"/>
    <property type="match status" value="1"/>
</dbReference>
<evidence type="ECO:0000259" key="4">
    <source>
        <dbReference type="Pfam" id="PF00582"/>
    </source>
</evidence>